<reference evidence="2 3" key="1">
    <citation type="submission" date="2019-12" db="EMBL/GenBank/DDBJ databases">
        <authorList>
            <person name="Kim Y.S."/>
        </authorList>
    </citation>
    <scope>NUCLEOTIDE SEQUENCE [LARGE SCALE GENOMIC DNA]</scope>
    <source>
        <strain evidence="2 3">MMS17-SY077</strain>
    </source>
</reference>
<dbReference type="PANTHER" id="PTHR43792:SF1">
    <property type="entry name" value="N-ACETYLTRANSFERASE DOMAIN-CONTAINING PROTEIN"/>
    <property type="match status" value="1"/>
</dbReference>
<gene>
    <name evidence="2" type="ORF">GB864_16400</name>
</gene>
<organism evidence="2 3">
    <name type="scientific">Agromyces seonyuensis</name>
    <dbReference type="NCBI Taxonomy" id="2662446"/>
    <lineage>
        <taxon>Bacteria</taxon>
        <taxon>Bacillati</taxon>
        <taxon>Actinomycetota</taxon>
        <taxon>Actinomycetes</taxon>
        <taxon>Micrococcales</taxon>
        <taxon>Microbacteriaceae</taxon>
        <taxon>Agromyces</taxon>
    </lineage>
</organism>
<dbReference type="Gene3D" id="3.40.630.30">
    <property type="match status" value="1"/>
</dbReference>
<keyword evidence="2" id="KW-0808">Transferase</keyword>
<comment type="caution">
    <text evidence="2">The sequence shown here is derived from an EMBL/GenBank/DDBJ whole genome shotgun (WGS) entry which is preliminary data.</text>
</comment>
<dbReference type="InterPro" id="IPR000182">
    <property type="entry name" value="GNAT_dom"/>
</dbReference>
<feature type="domain" description="N-acetyltransferase" evidence="1">
    <location>
        <begin position="10"/>
        <end position="105"/>
    </location>
</feature>
<protein>
    <submittedName>
        <fullName evidence="2">GNAT family N-acetyltransferase</fullName>
    </submittedName>
</protein>
<dbReference type="RefSeq" id="WP_160426772.1">
    <property type="nucleotide sequence ID" value="NZ_WSTA01000103.1"/>
</dbReference>
<dbReference type="InterPro" id="IPR016181">
    <property type="entry name" value="Acyl_CoA_acyltransferase"/>
</dbReference>
<evidence type="ECO:0000259" key="1">
    <source>
        <dbReference type="Pfam" id="PF13302"/>
    </source>
</evidence>
<sequence length="149" mass="15582">MVRRSDASWDAAGVGEWGVRAGAGVDGFDEGDFLGVVAATVKTLAGGGQVLNLGYRFAPRAWGRGFAGEAARTVLAAVEAAGIRMPVTARVLADNPASIRVLDRLPLELVWRGRSEAGPDAPATARRERLIYADRPLETAVLDGVIALG</sequence>
<dbReference type="Proteomes" id="UP000438182">
    <property type="component" value="Unassembled WGS sequence"/>
</dbReference>
<dbReference type="PANTHER" id="PTHR43792">
    <property type="entry name" value="GNAT FAMILY, PUTATIVE (AFU_ORTHOLOGUE AFUA_3G00765)-RELATED-RELATED"/>
    <property type="match status" value="1"/>
</dbReference>
<evidence type="ECO:0000313" key="2">
    <source>
        <dbReference type="EMBL" id="MWC00126.1"/>
    </source>
</evidence>
<dbReference type="EMBL" id="WSTA01000103">
    <property type="protein sequence ID" value="MWC00126.1"/>
    <property type="molecule type" value="Genomic_DNA"/>
</dbReference>
<proteinExistence type="predicted"/>
<dbReference type="AlphaFoldDB" id="A0A6I4P554"/>
<dbReference type="GO" id="GO:0016747">
    <property type="term" value="F:acyltransferase activity, transferring groups other than amino-acyl groups"/>
    <property type="evidence" value="ECO:0007669"/>
    <property type="project" value="InterPro"/>
</dbReference>
<dbReference type="Pfam" id="PF13302">
    <property type="entry name" value="Acetyltransf_3"/>
    <property type="match status" value="1"/>
</dbReference>
<dbReference type="SUPFAM" id="SSF55729">
    <property type="entry name" value="Acyl-CoA N-acyltransferases (Nat)"/>
    <property type="match status" value="1"/>
</dbReference>
<accession>A0A6I4P554</accession>
<name>A0A6I4P554_9MICO</name>
<dbReference type="InterPro" id="IPR051531">
    <property type="entry name" value="N-acetyltransferase"/>
</dbReference>
<evidence type="ECO:0000313" key="3">
    <source>
        <dbReference type="Proteomes" id="UP000438182"/>
    </source>
</evidence>
<keyword evidence="3" id="KW-1185">Reference proteome</keyword>